<sequence length="183" mass="19795">MANEEEVLRSDHKAHVAATYKEYTDAENAIRKLIDRQIPVANISLVGKDFSIHEKPLGYTTIGGVAKKGSKFGALWGGIIGLLMGFTIFFMPVTGPLLLFGPIAYALTTAVEGAVFGGLAGLLVGWGLKHEKALQFEKSVEQGEYLVVVSGDEELMSRAYLVLQSTDTINLEQFQPDTESTAS</sequence>
<comment type="caution">
    <text evidence="3">The sequence shown here is derived from an EMBL/GenBank/DDBJ whole genome shotgun (WGS) entry which is preliminary data.</text>
</comment>
<feature type="transmembrane region" description="Helical" evidence="1">
    <location>
        <begin position="103"/>
        <end position="128"/>
    </location>
</feature>
<evidence type="ECO:0000259" key="2">
    <source>
        <dbReference type="Pfam" id="PF11181"/>
    </source>
</evidence>
<feature type="transmembrane region" description="Helical" evidence="1">
    <location>
        <begin position="72"/>
        <end position="91"/>
    </location>
</feature>
<keyword evidence="1" id="KW-1133">Transmembrane helix</keyword>
<evidence type="ECO:0000256" key="1">
    <source>
        <dbReference type="SAM" id="Phobius"/>
    </source>
</evidence>
<reference evidence="3 4" key="1">
    <citation type="journal article" date="2014" name="BMC Genomics">
        <title>Comparison of environmental and isolate Sulfobacillus genomes reveals diverse carbon, sulfur, nitrogen, and hydrogen metabolisms.</title>
        <authorList>
            <person name="Justice N.B."/>
            <person name="Norman A."/>
            <person name="Brown C.T."/>
            <person name="Singh A."/>
            <person name="Thomas B.C."/>
            <person name="Banfield J.F."/>
        </authorList>
    </citation>
    <scope>NUCLEOTIDE SEQUENCE [LARGE SCALE GENOMIC DNA]</scope>
    <source>
        <strain evidence="3">AMDSBA4</strain>
    </source>
</reference>
<protein>
    <submittedName>
        <fullName evidence="3">DUF1269 domain-containing protein</fullName>
    </submittedName>
</protein>
<accession>A0A2T2X7P8</accession>
<dbReference type="PANTHER" id="PTHR36109:SF2">
    <property type="entry name" value="MEMBRANE PROTEIN"/>
    <property type="match status" value="1"/>
</dbReference>
<dbReference type="PANTHER" id="PTHR36109">
    <property type="entry name" value="MEMBRANE PROTEIN-RELATED"/>
    <property type="match status" value="1"/>
</dbReference>
<dbReference type="InterPro" id="IPR025889">
    <property type="entry name" value="GSP17M-like_dom"/>
</dbReference>
<keyword evidence="1" id="KW-0472">Membrane</keyword>
<proteinExistence type="predicted"/>
<dbReference type="Pfam" id="PF11181">
    <property type="entry name" value="YflT"/>
    <property type="match status" value="1"/>
</dbReference>
<evidence type="ECO:0000313" key="4">
    <source>
        <dbReference type="Proteomes" id="UP000242972"/>
    </source>
</evidence>
<feature type="domain" description="General stress protein 17M-like" evidence="2">
    <location>
        <begin position="16"/>
        <end position="83"/>
    </location>
</feature>
<name>A0A2T2X7P8_9FIRM</name>
<organism evidence="3 4">
    <name type="scientific">Sulfobacillus benefaciens</name>
    <dbReference type="NCBI Taxonomy" id="453960"/>
    <lineage>
        <taxon>Bacteria</taxon>
        <taxon>Bacillati</taxon>
        <taxon>Bacillota</taxon>
        <taxon>Clostridia</taxon>
        <taxon>Eubacteriales</taxon>
        <taxon>Clostridiales Family XVII. Incertae Sedis</taxon>
        <taxon>Sulfobacillus</taxon>
    </lineage>
</organism>
<dbReference type="Proteomes" id="UP000242972">
    <property type="component" value="Unassembled WGS sequence"/>
</dbReference>
<dbReference type="AlphaFoldDB" id="A0A2T2X7P8"/>
<gene>
    <name evidence="3" type="ORF">C7B46_17855</name>
</gene>
<dbReference type="InterPro" id="IPR052948">
    <property type="entry name" value="Low_temp-induced_all0457"/>
</dbReference>
<dbReference type="EMBL" id="PXYW01000078">
    <property type="protein sequence ID" value="PSR30486.1"/>
    <property type="molecule type" value="Genomic_DNA"/>
</dbReference>
<keyword evidence="1" id="KW-0812">Transmembrane</keyword>
<evidence type="ECO:0000313" key="3">
    <source>
        <dbReference type="EMBL" id="PSR30486.1"/>
    </source>
</evidence>